<evidence type="ECO:0000256" key="8">
    <source>
        <dbReference type="SAM" id="MobiDB-lite"/>
    </source>
</evidence>
<feature type="compositionally biased region" description="Basic and acidic residues" evidence="8">
    <location>
        <begin position="10"/>
        <end position="22"/>
    </location>
</feature>
<dbReference type="GO" id="GO:0005737">
    <property type="term" value="C:cytoplasm"/>
    <property type="evidence" value="ECO:0007669"/>
    <property type="project" value="TreeGrafter"/>
</dbReference>
<dbReference type="GO" id="GO:0006508">
    <property type="term" value="P:proteolysis"/>
    <property type="evidence" value="ECO:0007669"/>
    <property type="project" value="UniProtKB-KW"/>
</dbReference>
<dbReference type="OrthoDB" id="6416614at2759"/>
<reference evidence="11" key="2">
    <citation type="submission" date="2018-11" db="EMBL/GenBank/DDBJ databases">
        <title>Trombidioid mite genomics.</title>
        <authorList>
            <person name="Dong X."/>
        </authorList>
    </citation>
    <scope>NUCLEOTIDE SEQUENCE</scope>
    <source>
        <strain evidence="11">UoL-WK</strain>
    </source>
</reference>
<dbReference type="AlphaFoldDB" id="A0A3S3S7J3"/>
<dbReference type="GO" id="GO:0043525">
    <property type="term" value="P:positive regulation of neuron apoptotic process"/>
    <property type="evidence" value="ECO:0007669"/>
    <property type="project" value="TreeGrafter"/>
</dbReference>
<dbReference type="GO" id="GO:0045476">
    <property type="term" value="P:nurse cell apoptotic process"/>
    <property type="evidence" value="ECO:0007669"/>
    <property type="project" value="UniProtKB-ARBA"/>
</dbReference>
<dbReference type="STRING" id="1965070.A0A3S3S7J3"/>
<proteinExistence type="inferred from homology"/>
<dbReference type="InterPro" id="IPR002398">
    <property type="entry name" value="Pept_C14"/>
</dbReference>
<keyword evidence="5" id="KW-0788">Thiol protease</keyword>
<evidence type="ECO:0000256" key="3">
    <source>
        <dbReference type="ARBA" id="ARBA00022703"/>
    </source>
</evidence>
<dbReference type="InterPro" id="IPR015917">
    <property type="entry name" value="Pept_C14A"/>
</dbReference>
<keyword evidence="2" id="KW-0645">Protease</keyword>
<evidence type="ECO:0000256" key="2">
    <source>
        <dbReference type="ARBA" id="ARBA00022670"/>
    </source>
</evidence>
<evidence type="ECO:0000256" key="4">
    <source>
        <dbReference type="ARBA" id="ARBA00022801"/>
    </source>
</evidence>
<evidence type="ECO:0000256" key="7">
    <source>
        <dbReference type="RuleBase" id="RU003971"/>
    </source>
</evidence>
<feature type="region of interest" description="Disordered" evidence="8">
    <location>
        <begin position="1"/>
        <end position="34"/>
    </location>
</feature>
<dbReference type="PRINTS" id="PR00376">
    <property type="entry name" value="IL1BCENZYME"/>
</dbReference>
<dbReference type="Pfam" id="PF00656">
    <property type="entry name" value="Peptidase_C14"/>
    <property type="match status" value="1"/>
</dbReference>
<dbReference type="EMBL" id="NCKU01002151">
    <property type="protein sequence ID" value="RWS10270.1"/>
    <property type="molecule type" value="Genomic_DNA"/>
</dbReference>
<evidence type="ECO:0000313" key="13">
    <source>
        <dbReference type="Proteomes" id="UP000285301"/>
    </source>
</evidence>
<gene>
    <name evidence="11" type="ORF">B4U79_00410</name>
    <name evidence="12" type="ORF">B4U79_05454</name>
</gene>
<dbReference type="Proteomes" id="UP000285301">
    <property type="component" value="Unassembled WGS sequence"/>
</dbReference>
<evidence type="ECO:0000256" key="6">
    <source>
        <dbReference type="ARBA" id="ARBA00023145"/>
    </source>
</evidence>
<dbReference type="PROSITE" id="PS50208">
    <property type="entry name" value="CASPASE_P20"/>
    <property type="match status" value="1"/>
</dbReference>
<dbReference type="InterPro" id="IPR033139">
    <property type="entry name" value="Caspase_cys_AS"/>
</dbReference>
<keyword evidence="13" id="KW-1185">Reference proteome</keyword>
<dbReference type="FunFam" id="3.40.50.1460:FF:000001">
    <property type="entry name" value="Caspase-3 preproprotein"/>
    <property type="match status" value="1"/>
</dbReference>
<dbReference type="PANTHER" id="PTHR10454">
    <property type="entry name" value="CASPASE"/>
    <property type="match status" value="1"/>
</dbReference>
<dbReference type="PANTHER" id="PTHR10454:SF232">
    <property type="entry name" value="AT03047P-RELATED"/>
    <property type="match status" value="1"/>
</dbReference>
<dbReference type="SUPFAM" id="SSF52129">
    <property type="entry name" value="Caspase-like"/>
    <property type="match status" value="1"/>
</dbReference>
<reference evidence="11 13" key="1">
    <citation type="journal article" date="2018" name="Gigascience">
        <title>Genomes of trombidid mites reveal novel predicted allergens and laterally-transferred genes associated with secondary metabolism.</title>
        <authorList>
            <person name="Dong X."/>
            <person name="Chaisiri K."/>
            <person name="Xia D."/>
            <person name="Armstrong S.D."/>
            <person name="Fang Y."/>
            <person name="Donnelly M.J."/>
            <person name="Kadowaki T."/>
            <person name="McGarry J.W."/>
            <person name="Darby A.C."/>
            <person name="Makepeace B.L."/>
        </authorList>
    </citation>
    <scope>NUCLEOTIDE SEQUENCE [LARGE SCALE GENOMIC DNA]</scope>
    <source>
        <strain evidence="11">UoL-WK</strain>
    </source>
</reference>
<sequence>MDSQQQKASNLEHDSQCAIKEDIGDENSNDIQMESDQIDAKKGLFGFGRPKPEEVGVLTVDPESFDYKMSHKQRGKCIILNHKYFNEKTKCRERKGTEVDSKSLQEVFKYFGFDVIEHCDLTYNEVITTLSEASNADYLDTDCFICCILTHGEQGFLWAKDKQYPIDTVYQYFKGDKCPSLAGKPKIFFIQACQGDKLDSGVKLVKYADVADSSAYHKIPTWADFLIVHSTVPGYYAWRNTSCGSWFIQALTSTLREYSHQMDLLSMLTVVNRKVAYCFESCVPNDEEFDKKKQVSCVTSMLTRRVFFHKTPLQMV</sequence>
<dbReference type="GO" id="GO:0045751">
    <property type="term" value="P:negative regulation of Toll signaling pathway"/>
    <property type="evidence" value="ECO:0007669"/>
    <property type="project" value="UniProtKB-ARBA"/>
</dbReference>
<dbReference type="InterPro" id="IPR001309">
    <property type="entry name" value="Pept_C14_p20"/>
</dbReference>
<evidence type="ECO:0000256" key="1">
    <source>
        <dbReference type="ARBA" id="ARBA00010134"/>
    </source>
</evidence>
<evidence type="ECO:0000256" key="5">
    <source>
        <dbReference type="ARBA" id="ARBA00022807"/>
    </source>
</evidence>
<dbReference type="EMBL" id="NCKU01002091">
    <property type="protein sequence ID" value="RWS10448.1"/>
    <property type="molecule type" value="Genomic_DNA"/>
</dbReference>
<dbReference type="GO" id="GO:1990525">
    <property type="term" value="F:BIR domain binding"/>
    <property type="evidence" value="ECO:0007669"/>
    <property type="project" value="UniProtKB-ARBA"/>
</dbReference>
<accession>A0A3S3S7J3</accession>
<dbReference type="PROSITE" id="PS50207">
    <property type="entry name" value="CASPASE_P10"/>
    <property type="match status" value="1"/>
</dbReference>
<feature type="domain" description="Caspase family p20" evidence="10">
    <location>
        <begin position="73"/>
        <end position="197"/>
    </location>
</feature>
<dbReference type="InterPro" id="IPR029030">
    <property type="entry name" value="Caspase-like_dom_sf"/>
</dbReference>
<dbReference type="PROSITE" id="PS01122">
    <property type="entry name" value="CASPASE_CYS"/>
    <property type="match status" value="1"/>
</dbReference>
<dbReference type="SMART" id="SM00115">
    <property type="entry name" value="CASc"/>
    <property type="match status" value="1"/>
</dbReference>
<evidence type="ECO:0000259" key="9">
    <source>
        <dbReference type="PROSITE" id="PS50207"/>
    </source>
</evidence>
<comment type="similarity">
    <text evidence="1 7">Belongs to the peptidase C14A family.</text>
</comment>
<evidence type="ECO:0000313" key="12">
    <source>
        <dbReference type="EMBL" id="RWS10448.1"/>
    </source>
</evidence>
<keyword evidence="6" id="KW-0865">Zymogen</keyword>
<evidence type="ECO:0000313" key="11">
    <source>
        <dbReference type="EMBL" id="RWS10270.1"/>
    </source>
</evidence>
<feature type="non-terminal residue" evidence="11">
    <location>
        <position position="316"/>
    </location>
</feature>
<dbReference type="CDD" id="cd00032">
    <property type="entry name" value="CASc"/>
    <property type="match status" value="1"/>
</dbReference>
<dbReference type="InterPro" id="IPR011600">
    <property type="entry name" value="Pept_C14_caspase"/>
</dbReference>
<organism evidence="11 13">
    <name type="scientific">Dinothrombium tinctorium</name>
    <dbReference type="NCBI Taxonomy" id="1965070"/>
    <lineage>
        <taxon>Eukaryota</taxon>
        <taxon>Metazoa</taxon>
        <taxon>Ecdysozoa</taxon>
        <taxon>Arthropoda</taxon>
        <taxon>Chelicerata</taxon>
        <taxon>Arachnida</taxon>
        <taxon>Acari</taxon>
        <taxon>Acariformes</taxon>
        <taxon>Trombidiformes</taxon>
        <taxon>Prostigmata</taxon>
        <taxon>Anystina</taxon>
        <taxon>Parasitengona</taxon>
        <taxon>Trombidioidea</taxon>
        <taxon>Trombidiidae</taxon>
        <taxon>Dinothrombium</taxon>
    </lineage>
</organism>
<evidence type="ECO:0000259" key="10">
    <source>
        <dbReference type="PROSITE" id="PS50208"/>
    </source>
</evidence>
<protein>
    <submittedName>
        <fullName evidence="11">Caspase-like protein</fullName>
    </submittedName>
</protein>
<dbReference type="InterPro" id="IPR002138">
    <property type="entry name" value="Pept_C14_p10"/>
</dbReference>
<feature type="domain" description="Caspase family p10" evidence="9">
    <location>
        <begin position="215"/>
        <end position="310"/>
    </location>
</feature>
<keyword evidence="3" id="KW-0053">Apoptosis</keyword>
<dbReference type="GO" id="GO:0016322">
    <property type="term" value="P:neuron remodeling"/>
    <property type="evidence" value="ECO:0007669"/>
    <property type="project" value="UniProtKB-ARBA"/>
</dbReference>
<dbReference type="Gene3D" id="3.40.50.1460">
    <property type="match status" value="1"/>
</dbReference>
<comment type="caution">
    <text evidence="11">The sequence shown here is derived from an EMBL/GenBank/DDBJ whole genome shotgun (WGS) entry which is preliminary data.</text>
</comment>
<name>A0A3S3S7J3_9ACAR</name>
<keyword evidence="4" id="KW-0378">Hydrolase</keyword>
<dbReference type="GO" id="GO:0004197">
    <property type="term" value="F:cysteine-type endopeptidase activity"/>
    <property type="evidence" value="ECO:0007669"/>
    <property type="project" value="InterPro"/>
</dbReference>